<reference evidence="2 4" key="1">
    <citation type="submission" date="2019-04" db="EMBL/GenBank/DDBJ databases">
        <title>Complete genome sequence of Agrobacterium larrymoorei CFBP5473.</title>
        <authorList>
            <person name="Haryono M."/>
            <person name="Chou L."/>
            <person name="Lin Y.-C."/>
            <person name="Lai E.-M."/>
            <person name="Kuo C.-H."/>
        </authorList>
    </citation>
    <scope>NUCLEOTIDE SEQUENCE [LARGE SCALE GENOMIC DNA]</scope>
    <source>
        <strain evidence="2 4">CFBP5473</strain>
    </source>
</reference>
<dbReference type="RefSeq" id="WP_027674312.1">
    <property type="nucleotide sequence ID" value="NZ_CP039691.1"/>
</dbReference>
<proteinExistence type="predicted"/>
<dbReference type="Proteomes" id="UP000298545">
    <property type="component" value="Chromosome circular"/>
</dbReference>
<evidence type="ECO:0000256" key="1">
    <source>
        <dbReference type="SAM" id="MobiDB-lite"/>
    </source>
</evidence>
<feature type="compositionally biased region" description="Pro residues" evidence="1">
    <location>
        <begin position="60"/>
        <end position="78"/>
    </location>
</feature>
<dbReference type="OrthoDB" id="9804158at2"/>
<gene>
    <name evidence="2" type="ORF">CFBP5473_05155</name>
    <name evidence="3" type="ORF">J5285_00250</name>
</gene>
<feature type="region of interest" description="Disordered" evidence="1">
    <location>
        <begin position="25"/>
        <end position="218"/>
    </location>
</feature>
<accession>A0A4D7DP20</accession>
<keyword evidence="5" id="KW-1185">Reference proteome</keyword>
<evidence type="ECO:0000313" key="2">
    <source>
        <dbReference type="EMBL" id="QCI97364.1"/>
    </source>
</evidence>
<sequence length="324" mass="35446">MFPASVLLHVLIVGAFYLQWPQMSEAPAEPESVSVELVEPPKEEPPPPPEEKKAEEQKQPEPPPPQAKQEEPPPPPKPAAAAAVDAAIRPGQTQLDERDEAGEQEENGGQEQPKPAEGDQAKADELPKEEEAAQQPTEEMKDAAEAGEKNSPLPPVAENGELPASDAPAETEIANVAVPLPKPEKPEERPASQEASPAGSGNPDLKPARKILAGARPPGPMMRQIFGNLPPRDRVQQLCQAEILQQFAAERRGKPSAEGIFYSKRTINDNVWEASGAFNVGPEWYPFEGHCTVNIDRYLVTDFRYDIRPKLSPEEARQRGFRTQ</sequence>
<dbReference type="KEGG" id="alf:CFBP5473_05155"/>
<feature type="compositionally biased region" description="Basic and acidic residues" evidence="1">
    <location>
        <begin position="39"/>
        <end position="59"/>
    </location>
</feature>
<evidence type="ECO:0000313" key="4">
    <source>
        <dbReference type="Proteomes" id="UP000298545"/>
    </source>
</evidence>
<dbReference type="EMBL" id="CP072167">
    <property type="protein sequence ID" value="QYA07202.1"/>
    <property type="molecule type" value="Genomic_DNA"/>
</dbReference>
<feature type="compositionally biased region" description="Basic and acidic residues" evidence="1">
    <location>
        <begin position="138"/>
        <end position="148"/>
    </location>
</feature>
<dbReference type="STRING" id="1367849.GCA_000518585_01482"/>
<dbReference type="AlphaFoldDB" id="A0A4D7DP20"/>
<dbReference type="EMBL" id="CP039691">
    <property type="protein sequence ID" value="QCI97364.1"/>
    <property type="molecule type" value="Genomic_DNA"/>
</dbReference>
<evidence type="ECO:0000313" key="5">
    <source>
        <dbReference type="Proteomes" id="UP000826513"/>
    </source>
</evidence>
<name>A0A4D7DP20_9HYPH</name>
<feature type="compositionally biased region" description="Basic and acidic residues" evidence="1">
    <location>
        <begin position="182"/>
        <end position="191"/>
    </location>
</feature>
<organism evidence="2 4">
    <name type="scientific">Agrobacterium larrymoorei</name>
    <dbReference type="NCBI Taxonomy" id="160699"/>
    <lineage>
        <taxon>Bacteria</taxon>
        <taxon>Pseudomonadati</taxon>
        <taxon>Pseudomonadota</taxon>
        <taxon>Alphaproteobacteria</taxon>
        <taxon>Hyphomicrobiales</taxon>
        <taxon>Rhizobiaceae</taxon>
        <taxon>Rhizobium/Agrobacterium group</taxon>
        <taxon>Agrobacterium</taxon>
    </lineage>
</organism>
<reference evidence="3 5" key="2">
    <citation type="submission" date="2021-03" db="EMBL/GenBank/DDBJ databases">
        <title>Rapid diversification of plasmids in a genus of pathogenic and nitrogen fixing bacteria.</title>
        <authorList>
            <person name="Weisberg A.J."/>
            <person name="Miller M."/>
            <person name="Ream W."/>
            <person name="Grunwald N.J."/>
            <person name="Chang J.H."/>
        </authorList>
    </citation>
    <scope>NUCLEOTIDE SEQUENCE [LARGE SCALE GENOMIC DNA]</scope>
    <source>
        <strain evidence="3 5">AF3.44</strain>
    </source>
</reference>
<protein>
    <submittedName>
        <fullName evidence="2">DUF930 domain-containing protein</fullName>
    </submittedName>
</protein>
<evidence type="ECO:0000313" key="3">
    <source>
        <dbReference type="EMBL" id="QYA07202.1"/>
    </source>
</evidence>
<dbReference type="Proteomes" id="UP000826513">
    <property type="component" value="Chromosome 1"/>
</dbReference>
<feature type="compositionally biased region" description="Acidic residues" evidence="1">
    <location>
        <begin position="97"/>
        <end position="108"/>
    </location>
</feature>
<dbReference type="InterPro" id="IPR009273">
    <property type="entry name" value="DUF930"/>
</dbReference>
<dbReference type="Pfam" id="PF06059">
    <property type="entry name" value="DUF930"/>
    <property type="match status" value="1"/>
</dbReference>
<feature type="compositionally biased region" description="Basic and acidic residues" evidence="1">
    <location>
        <begin position="114"/>
        <end position="131"/>
    </location>
</feature>